<feature type="domain" description="Putative metallopeptidase" evidence="4">
    <location>
        <begin position="117"/>
        <end position="307"/>
    </location>
</feature>
<dbReference type="EMBL" id="CP012673">
    <property type="protein sequence ID" value="AUX44401.1"/>
    <property type="molecule type" value="Genomic_DNA"/>
</dbReference>
<accession>A0A2L0EYL2</accession>
<dbReference type="PANTHER" id="PTHR38730:SF1">
    <property type="entry name" value="SLL7028 PROTEIN"/>
    <property type="match status" value="1"/>
</dbReference>
<keyword evidence="1" id="KW-0175">Coiled coil</keyword>
<dbReference type="AlphaFoldDB" id="A0A2L0EYL2"/>
<evidence type="ECO:0000313" key="5">
    <source>
        <dbReference type="EMBL" id="AUX44401.1"/>
    </source>
</evidence>
<dbReference type="InterPro" id="IPR018698">
    <property type="entry name" value="VWA-like_dom"/>
</dbReference>
<evidence type="ECO:0000259" key="4">
    <source>
        <dbReference type="Pfam" id="PF13203"/>
    </source>
</evidence>
<feature type="region of interest" description="Disordered" evidence="2">
    <location>
        <begin position="1"/>
        <end position="45"/>
    </location>
</feature>
<feature type="compositionally biased region" description="Low complexity" evidence="2">
    <location>
        <begin position="18"/>
        <end position="33"/>
    </location>
</feature>
<feature type="compositionally biased region" description="Basic and acidic residues" evidence="2">
    <location>
        <begin position="1"/>
        <end position="13"/>
    </location>
</feature>
<dbReference type="Pfam" id="PF13203">
    <property type="entry name" value="DUF2201_N"/>
    <property type="match status" value="1"/>
</dbReference>
<feature type="domain" description="VWA-like" evidence="3">
    <location>
        <begin position="326"/>
        <end position="442"/>
    </location>
</feature>
<dbReference type="InterPro" id="IPR025154">
    <property type="entry name" value="Put_metallopeptidase_dom"/>
</dbReference>
<organism evidence="5 6">
    <name type="scientific">Sorangium cellulosum</name>
    <name type="common">Polyangium cellulosum</name>
    <dbReference type="NCBI Taxonomy" id="56"/>
    <lineage>
        <taxon>Bacteria</taxon>
        <taxon>Pseudomonadati</taxon>
        <taxon>Myxococcota</taxon>
        <taxon>Polyangia</taxon>
        <taxon>Polyangiales</taxon>
        <taxon>Polyangiaceae</taxon>
        <taxon>Sorangium</taxon>
    </lineage>
</organism>
<evidence type="ECO:0008006" key="7">
    <source>
        <dbReference type="Google" id="ProtNLM"/>
    </source>
</evidence>
<reference evidence="5 6" key="1">
    <citation type="submission" date="2015-09" db="EMBL/GenBank/DDBJ databases">
        <title>Sorangium comparison.</title>
        <authorList>
            <person name="Zaburannyi N."/>
            <person name="Bunk B."/>
            <person name="Overmann J."/>
            <person name="Mueller R."/>
        </authorList>
    </citation>
    <scope>NUCLEOTIDE SEQUENCE [LARGE SCALE GENOMIC DNA]</scope>
    <source>
        <strain evidence="5 6">So ce26</strain>
    </source>
</reference>
<gene>
    <name evidence="5" type="ORF">SOCE26_058650</name>
</gene>
<evidence type="ECO:0000256" key="1">
    <source>
        <dbReference type="SAM" id="Coils"/>
    </source>
</evidence>
<protein>
    <recommendedName>
        <fullName evidence="7">VWA-like domain-containing protein</fullName>
    </recommendedName>
</protein>
<feature type="coiled-coil region" evidence="1">
    <location>
        <begin position="333"/>
        <end position="360"/>
    </location>
</feature>
<evidence type="ECO:0000256" key="2">
    <source>
        <dbReference type="SAM" id="MobiDB-lite"/>
    </source>
</evidence>
<proteinExistence type="predicted"/>
<evidence type="ECO:0000259" key="3">
    <source>
        <dbReference type="Pfam" id="PF09967"/>
    </source>
</evidence>
<sequence>MKGAREAERRSRGTAESAQQAATPAQGAARPTRGTAEPARDPARGAEVPEDALAAWLDAFVRDPGFLERYPCYAAILARLAPVADPSVKRMAVSLFEGRFFLHVNVESFMNEPLFLRGVLLHEVHHVALGHLCHPKFAGADEPELMDLALEMSANEYIEEPLPDPIRWQPYAPIGLRAGQSTLERYELLVSAAREGKLAQRGGESVDDHRVLRRPSREPGAVEQTRQLLLRAAEEAGGLAEGGDPAALPGMLVAGKSPGRLIEELTDVLGPRVCPLDWKTALRMFVARERAPVHTYARPNRRFPGRVGEVPGRTYAPRAIAKPSLLVAIDTSMSMRRDELEEIARQLQAMSEEARITVAECDTEVSRVYAFDGRLGDVAGRGGTDLRPVFAPEFLAARRVAGVVYFTDGAGPTPPAPPPLPVLWILTKPLEFTCPWGERAWLERKPRRG</sequence>
<dbReference type="Pfam" id="PF09967">
    <property type="entry name" value="DUF2201"/>
    <property type="match status" value="1"/>
</dbReference>
<evidence type="ECO:0000313" key="6">
    <source>
        <dbReference type="Proteomes" id="UP000238348"/>
    </source>
</evidence>
<dbReference type="PANTHER" id="PTHR38730">
    <property type="entry name" value="SLL7028 PROTEIN"/>
    <property type="match status" value="1"/>
</dbReference>
<name>A0A2L0EYL2_SORCE</name>
<dbReference type="Proteomes" id="UP000238348">
    <property type="component" value="Chromosome"/>
</dbReference>